<proteinExistence type="predicted"/>
<protein>
    <submittedName>
        <fullName evidence="1">Uncharacterized protein</fullName>
    </submittedName>
</protein>
<evidence type="ECO:0000313" key="1">
    <source>
        <dbReference type="EMBL" id="GCC41096.1"/>
    </source>
</evidence>
<organism evidence="1 2">
    <name type="scientific">Chiloscyllium punctatum</name>
    <name type="common">Brownbanded bambooshark</name>
    <name type="synonym">Hemiscyllium punctatum</name>
    <dbReference type="NCBI Taxonomy" id="137246"/>
    <lineage>
        <taxon>Eukaryota</taxon>
        <taxon>Metazoa</taxon>
        <taxon>Chordata</taxon>
        <taxon>Craniata</taxon>
        <taxon>Vertebrata</taxon>
        <taxon>Chondrichthyes</taxon>
        <taxon>Elasmobranchii</taxon>
        <taxon>Galeomorphii</taxon>
        <taxon>Galeoidea</taxon>
        <taxon>Orectolobiformes</taxon>
        <taxon>Hemiscylliidae</taxon>
        <taxon>Chiloscyllium</taxon>
    </lineage>
</organism>
<dbReference type="EMBL" id="BEZZ01052546">
    <property type="protein sequence ID" value="GCC41096.1"/>
    <property type="molecule type" value="Genomic_DNA"/>
</dbReference>
<gene>
    <name evidence="1" type="ORF">chiPu_0025122</name>
</gene>
<comment type="caution">
    <text evidence="1">The sequence shown here is derived from an EMBL/GenBank/DDBJ whole genome shotgun (WGS) entry which is preliminary data.</text>
</comment>
<dbReference type="Proteomes" id="UP000287033">
    <property type="component" value="Unassembled WGS sequence"/>
</dbReference>
<reference evidence="1 2" key="1">
    <citation type="journal article" date="2018" name="Nat. Ecol. Evol.">
        <title>Shark genomes provide insights into elasmobranch evolution and the origin of vertebrates.</title>
        <authorList>
            <person name="Hara Y"/>
            <person name="Yamaguchi K"/>
            <person name="Onimaru K"/>
            <person name="Kadota M"/>
            <person name="Koyanagi M"/>
            <person name="Keeley SD"/>
            <person name="Tatsumi K"/>
            <person name="Tanaka K"/>
            <person name="Motone F"/>
            <person name="Kageyama Y"/>
            <person name="Nozu R"/>
            <person name="Adachi N"/>
            <person name="Nishimura O"/>
            <person name="Nakagawa R"/>
            <person name="Tanegashima C"/>
            <person name="Kiyatake I"/>
            <person name="Matsumoto R"/>
            <person name="Murakumo K"/>
            <person name="Nishida K"/>
            <person name="Terakita A"/>
            <person name="Kuratani S"/>
            <person name="Sato K"/>
            <person name="Hyodo S Kuraku.S."/>
        </authorList>
    </citation>
    <scope>NUCLEOTIDE SEQUENCE [LARGE SCALE GENOMIC DNA]</scope>
</reference>
<name>A0A401TEQ2_CHIPU</name>
<accession>A0A401TEQ2</accession>
<dbReference type="AlphaFoldDB" id="A0A401TEQ2"/>
<evidence type="ECO:0000313" key="2">
    <source>
        <dbReference type="Proteomes" id="UP000287033"/>
    </source>
</evidence>
<keyword evidence="2" id="KW-1185">Reference proteome</keyword>
<sequence length="84" mass="9238">MGATSHGGDPGLQKCSSARDAPAGRMADVLCHGCPVLTVLTASFPTSPPLPADIQVKRYLQETERCLTQYHKREKLMYKEMFAK</sequence>